<gene>
    <name evidence="2" type="ORF">CLHOM_10670</name>
</gene>
<dbReference type="InterPro" id="IPR027275">
    <property type="entry name" value="PRC-brl_dom"/>
</dbReference>
<evidence type="ECO:0000259" key="1">
    <source>
        <dbReference type="Pfam" id="PF05239"/>
    </source>
</evidence>
<organism evidence="2 3">
    <name type="scientific">Clostridium homopropionicum DSM 5847</name>
    <dbReference type="NCBI Taxonomy" id="1121318"/>
    <lineage>
        <taxon>Bacteria</taxon>
        <taxon>Bacillati</taxon>
        <taxon>Bacillota</taxon>
        <taxon>Clostridia</taxon>
        <taxon>Eubacteriales</taxon>
        <taxon>Clostridiaceae</taxon>
        <taxon>Clostridium</taxon>
    </lineage>
</organism>
<dbReference type="SUPFAM" id="SSF50346">
    <property type="entry name" value="PRC-barrel domain"/>
    <property type="match status" value="2"/>
</dbReference>
<proteinExistence type="predicted"/>
<dbReference type="EMBL" id="LHUR01000013">
    <property type="protein sequence ID" value="KOA20479.1"/>
    <property type="molecule type" value="Genomic_DNA"/>
</dbReference>
<accession>A0A0L6ZBW9</accession>
<name>A0A0L6ZBW9_9CLOT</name>
<dbReference type="STRING" id="36844.SAMN04488501_10871"/>
<protein>
    <submittedName>
        <fullName evidence="2">PRC-barrel domain protein</fullName>
    </submittedName>
</protein>
<sequence>MYRIKDFMLMDVINIERKRIGFIKDILISFNNRCLLGFCISPFRIFNKNLFVHIQDVITFNSSIVVKDTSIKQGLMISEIRGMDVVDINGDLLGMVEDFIFEKRDFKITGVVVSTGFIRNIIHGKKIFLIKDLILGEKNILYFSKNSKISFLTIPHELREVNKYE</sequence>
<dbReference type="Proteomes" id="UP000037043">
    <property type="component" value="Unassembled WGS sequence"/>
</dbReference>
<dbReference type="PATRIC" id="fig|1121318.3.peg.1075"/>
<dbReference type="Pfam" id="PF05239">
    <property type="entry name" value="PRC"/>
    <property type="match status" value="1"/>
</dbReference>
<dbReference type="Gene3D" id="2.30.30.240">
    <property type="entry name" value="PRC-barrel domain"/>
    <property type="match status" value="2"/>
</dbReference>
<dbReference type="AlphaFoldDB" id="A0A0L6ZBW9"/>
<evidence type="ECO:0000313" key="2">
    <source>
        <dbReference type="EMBL" id="KOA20479.1"/>
    </source>
</evidence>
<dbReference type="InterPro" id="IPR011033">
    <property type="entry name" value="PRC_barrel-like_sf"/>
</dbReference>
<evidence type="ECO:0000313" key="3">
    <source>
        <dbReference type="Proteomes" id="UP000037043"/>
    </source>
</evidence>
<feature type="domain" description="PRC-barrel" evidence="1">
    <location>
        <begin position="77"/>
        <end position="124"/>
    </location>
</feature>
<reference evidence="3" key="1">
    <citation type="submission" date="2015-08" db="EMBL/GenBank/DDBJ databases">
        <title>Genome sequence of the strict anaerobe Clostridium homopropionicum LuHBu1 (DSM 5847T).</title>
        <authorList>
            <person name="Poehlein A."/>
            <person name="Beck M."/>
            <person name="Schiel-Bengelsdorf B."/>
            <person name="Bengelsdorf F.R."/>
            <person name="Daniel R."/>
            <person name="Duerre P."/>
        </authorList>
    </citation>
    <scope>NUCLEOTIDE SEQUENCE [LARGE SCALE GENOMIC DNA]</scope>
    <source>
        <strain evidence="3">DSM 5847</strain>
    </source>
</reference>
<comment type="caution">
    <text evidence="2">The sequence shown here is derived from an EMBL/GenBank/DDBJ whole genome shotgun (WGS) entry which is preliminary data.</text>
</comment>
<keyword evidence="3" id="KW-1185">Reference proteome</keyword>
<dbReference type="RefSeq" id="WP_052220647.1">
    <property type="nucleotide sequence ID" value="NZ_LHUR01000013.1"/>
</dbReference>